<reference evidence="3 4" key="1">
    <citation type="submission" date="2018-05" db="EMBL/GenBank/DDBJ databases">
        <title>Genomic Encyclopedia of Type Strains, Phase IV (KMG-IV): sequencing the most valuable type-strain genomes for metagenomic binning, comparative biology and taxonomic classification.</title>
        <authorList>
            <person name="Goeker M."/>
        </authorList>
    </citation>
    <scope>NUCLEOTIDE SEQUENCE [LARGE SCALE GENOMIC DNA]</scope>
    <source>
        <strain evidence="3 4">DSM 6462</strain>
    </source>
</reference>
<feature type="compositionally biased region" description="Low complexity" evidence="2">
    <location>
        <begin position="399"/>
        <end position="413"/>
    </location>
</feature>
<feature type="region of interest" description="Disordered" evidence="2">
    <location>
        <begin position="288"/>
        <end position="435"/>
    </location>
</feature>
<feature type="region of interest" description="Disordered" evidence="2">
    <location>
        <begin position="139"/>
        <end position="161"/>
    </location>
</feature>
<dbReference type="EMBL" id="QJJK01000018">
    <property type="protein sequence ID" value="PXW51866.1"/>
    <property type="molecule type" value="Genomic_DNA"/>
</dbReference>
<evidence type="ECO:0000313" key="4">
    <source>
        <dbReference type="Proteomes" id="UP000248021"/>
    </source>
</evidence>
<dbReference type="Proteomes" id="UP000248021">
    <property type="component" value="Unassembled WGS sequence"/>
</dbReference>
<feature type="compositionally biased region" description="Basic and acidic residues" evidence="2">
    <location>
        <begin position="140"/>
        <end position="150"/>
    </location>
</feature>
<keyword evidence="1" id="KW-0175">Coiled coil</keyword>
<comment type="caution">
    <text evidence="3">The sequence shown here is derived from an EMBL/GenBank/DDBJ whole genome shotgun (WGS) entry which is preliminary data.</text>
</comment>
<feature type="coiled-coil region" evidence="1">
    <location>
        <begin position="190"/>
        <end position="264"/>
    </location>
</feature>
<name>A0A2V3TTV6_9HYPH</name>
<accession>A0A2V3TTV6</accession>
<organism evidence="3 4">
    <name type="scientific">Chelatococcus asaccharovorans</name>
    <dbReference type="NCBI Taxonomy" id="28210"/>
    <lineage>
        <taxon>Bacteria</taxon>
        <taxon>Pseudomonadati</taxon>
        <taxon>Pseudomonadota</taxon>
        <taxon>Alphaproteobacteria</taxon>
        <taxon>Hyphomicrobiales</taxon>
        <taxon>Chelatococcaceae</taxon>
        <taxon>Chelatococcus</taxon>
    </lineage>
</organism>
<sequence>MSIDSEMMSESFNGWERWCKRLTADTPPSVDEATEFCLFARQWLPSLLMRAAIRPGLVPVSPVRHGASDQTKAPPGLQDIAELLRDRAEALSAERPDVARLMWQGAKTLDALIDAIVQKGQQGEEQPLLQTLARALPARTGDRSRDELQTHHPLSQGPDEEKVYLRQKVDSLIGALTEQAALHGGLAERVKLAETRAKAAEAEAKRLHKTLASLKINPTAEPSAEVVASLRDALSLLKDERKKRDKSEERERTLRNALEEARIEQATRAAPALQLEALAQLPRSAVPQLPGGTPVQPALRSSAPVSYPEADRLPASPPLPTVSSDPVKPPAAATRRVVREAPEPSAPGHSPRPMRSSEQMVAAYRAERTTDRPQTGAARIDVVSRAPAVPAAPAPRPPTSHATSHAVSHAAPSQASRTPVRDNGTRIRFITSEDV</sequence>
<proteinExistence type="predicted"/>
<evidence type="ECO:0000313" key="3">
    <source>
        <dbReference type="EMBL" id="PXW51866.1"/>
    </source>
</evidence>
<protein>
    <submittedName>
        <fullName evidence="3">Uncharacterized protein</fullName>
    </submittedName>
</protein>
<evidence type="ECO:0000256" key="2">
    <source>
        <dbReference type="SAM" id="MobiDB-lite"/>
    </source>
</evidence>
<evidence type="ECO:0000256" key="1">
    <source>
        <dbReference type="SAM" id="Coils"/>
    </source>
</evidence>
<keyword evidence="4" id="KW-1185">Reference proteome</keyword>
<gene>
    <name evidence="3" type="ORF">C7450_11821</name>
</gene>
<dbReference type="AlphaFoldDB" id="A0A2V3TTV6"/>